<proteinExistence type="inferred from homology"/>
<protein>
    <submittedName>
        <fullName evidence="4">tRNA pseudouridine32 synthase/23S rRNA pseudouridine746 synthase</fullName>
        <ecNumber evidence="4">5.4.99.28</ecNumber>
        <ecNumber evidence="4">5.4.99.29</ecNumber>
    </submittedName>
</protein>
<keyword evidence="4" id="KW-0413">Isomerase</keyword>
<evidence type="ECO:0000256" key="2">
    <source>
        <dbReference type="SAM" id="MobiDB-lite"/>
    </source>
</evidence>
<dbReference type="CDD" id="cd02869">
    <property type="entry name" value="PseudoU_synth_RluA_like"/>
    <property type="match status" value="1"/>
</dbReference>
<feature type="region of interest" description="Disordered" evidence="2">
    <location>
        <begin position="1"/>
        <end position="24"/>
    </location>
</feature>
<dbReference type="GO" id="GO:0160151">
    <property type="term" value="F:tRNA pseudouridine(32) synthase activity"/>
    <property type="evidence" value="ECO:0007669"/>
    <property type="project" value="UniProtKB-EC"/>
</dbReference>
<accession>A0ABU1N6A5</accession>
<sequence length="277" mass="30102">MSRPPPGKPDRRPPGVAKPKASDTPVVLTPEEIAFTRSLVIHEDDSVFVLNKPAGLSSQGGRIQAHTLDDLLWALARRDRPRPRLIHRLDRDTSGVILTARTKPAATFLGKALMGKRFRKTYLAIVTPGAPEPRGGQIDAALRRESIGREAYMRVCAADHPDAEAARSRYRTLASTEGAALVELSPDTGRMHQLRVHMASIGRPIAGDSRYGGALMLGGAPVPRLMLHAVQLVFPHPEGGERRIGAPIPGDMRAVLDKLGLELPERGPPEQGRPENR</sequence>
<feature type="domain" description="Pseudouridine synthase RsuA/RluA-like" evidence="3">
    <location>
        <begin position="47"/>
        <end position="200"/>
    </location>
</feature>
<dbReference type="InterPro" id="IPR006145">
    <property type="entry name" value="PsdUridine_synth_RsuA/RluA"/>
</dbReference>
<dbReference type="RefSeq" id="WP_310034314.1">
    <property type="nucleotide sequence ID" value="NZ_JAVDRL010000012.1"/>
</dbReference>
<gene>
    <name evidence="4" type="ORF">J2800_004208</name>
</gene>
<dbReference type="InterPro" id="IPR050188">
    <property type="entry name" value="RluA_PseudoU_synthase"/>
</dbReference>
<reference evidence="4 5" key="1">
    <citation type="submission" date="2023-07" db="EMBL/GenBank/DDBJ databases">
        <title>Sorghum-associated microbial communities from plants grown in Nebraska, USA.</title>
        <authorList>
            <person name="Schachtman D."/>
        </authorList>
    </citation>
    <scope>NUCLEOTIDE SEQUENCE [LARGE SCALE GENOMIC DNA]</scope>
    <source>
        <strain evidence="4 5">DS2154</strain>
    </source>
</reference>
<evidence type="ECO:0000259" key="3">
    <source>
        <dbReference type="Pfam" id="PF00849"/>
    </source>
</evidence>
<name>A0ABU1N6A5_9CAUL</name>
<evidence type="ECO:0000313" key="4">
    <source>
        <dbReference type="EMBL" id="MDR6533446.1"/>
    </source>
</evidence>
<evidence type="ECO:0000256" key="1">
    <source>
        <dbReference type="ARBA" id="ARBA00010876"/>
    </source>
</evidence>
<dbReference type="SUPFAM" id="SSF55120">
    <property type="entry name" value="Pseudouridine synthase"/>
    <property type="match status" value="1"/>
</dbReference>
<dbReference type="PANTHER" id="PTHR21600">
    <property type="entry name" value="MITOCHONDRIAL RNA PSEUDOURIDINE SYNTHASE"/>
    <property type="match status" value="1"/>
</dbReference>
<keyword evidence="5" id="KW-1185">Reference proteome</keyword>
<dbReference type="Gene3D" id="3.30.2350.10">
    <property type="entry name" value="Pseudouridine synthase"/>
    <property type="match status" value="1"/>
</dbReference>
<dbReference type="InterPro" id="IPR020103">
    <property type="entry name" value="PsdUridine_synth_cat_dom_sf"/>
</dbReference>
<organism evidence="4 5">
    <name type="scientific">Caulobacter rhizosphaerae</name>
    <dbReference type="NCBI Taxonomy" id="2010972"/>
    <lineage>
        <taxon>Bacteria</taxon>
        <taxon>Pseudomonadati</taxon>
        <taxon>Pseudomonadota</taxon>
        <taxon>Alphaproteobacteria</taxon>
        <taxon>Caulobacterales</taxon>
        <taxon>Caulobacteraceae</taxon>
        <taxon>Caulobacter</taxon>
    </lineage>
</organism>
<dbReference type="EMBL" id="JAVDRL010000012">
    <property type="protein sequence ID" value="MDR6533446.1"/>
    <property type="molecule type" value="Genomic_DNA"/>
</dbReference>
<dbReference type="Pfam" id="PF00849">
    <property type="entry name" value="PseudoU_synth_2"/>
    <property type="match status" value="1"/>
</dbReference>
<dbReference type="Proteomes" id="UP001262754">
    <property type="component" value="Unassembled WGS sequence"/>
</dbReference>
<evidence type="ECO:0000313" key="5">
    <source>
        <dbReference type="Proteomes" id="UP001262754"/>
    </source>
</evidence>
<comment type="similarity">
    <text evidence="1">Belongs to the pseudouridine synthase RluA family.</text>
</comment>
<dbReference type="GO" id="GO:0160142">
    <property type="term" value="F:23S rRNA pseudouridine(746) synthase activity"/>
    <property type="evidence" value="ECO:0007669"/>
    <property type="project" value="UniProtKB-EC"/>
</dbReference>
<dbReference type="EC" id="5.4.99.29" evidence="4"/>
<dbReference type="EC" id="5.4.99.28" evidence="4"/>
<comment type="caution">
    <text evidence="4">The sequence shown here is derived from an EMBL/GenBank/DDBJ whole genome shotgun (WGS) entry which is preliminary data.</text>
</comment>
<dbReference type="PANTHER" id="PTHR21600:SF87">
    <property type="entry name" value="RNA PSEUDOURIDYLATE SYNTHASE DOMAIN-CONTAINING PROTEIN 1"/>
    <property type="match status" value="1"/>
</dbReference>